<protein>
    <submittedName>
        <fullName evidence="2">Uncharacterized protein</fullName>
    </submittedName>
</protein>
<evidence type="ECO:0000313" key="2">
    <source>
        <dbReference type="EMBL" id="KAB2928498.1"/>
    </source>
</evidence>
<evidence type="ECO:0000313" key="3">
    <source>
        <dbReference type="Proteomes" id="UP000460298"/>
    </source>
</evidence>
<dbReference type="Proteomes" id="UP000460298">
    <property type="component" value="Unassembled WGS sequence"/>
</dbReference>
<evidence type="ECO:0000256" key="1">
    <source>
        <dbReference type="SAM" id="MobiDB-lite"/>
    </source>
</evidence>
<name>A0A833GY21_9LEPT</name>
<sequence length="654" mass="73561">MEGYTFDLDSKEIIEYFEKLNTVELTGTLEAISMSSLEGRNNPDRMIAWLFEDLQSPDRKRLTQLMLERGLTRFLFEHIAYQIIQSKDEDEIVTMLSSYYGNHLDDILTRFEKKSGTGERQAVIALSGKLDQTPVYRLRRHFYQNGGKKARRYGALITAEKIMELLKGSTSSADRFSIVDNFLVTPSSLKTDVIGFVSEKTQQEWHKPAWLVLNEKLMPAHYNALRIMGLILPEYDRKKSNVSLLENTIDAFFTVTGVIIGAVIGVARGTLESFFELIIGLVDIAVLIKDFAMAALHYVTLGAVGRESHEKIVELFTGIVYAVNNPREVIKGVCDNLKVESDAIEGPHEYARRVYFWSKVVTKFTIGVVAIFGGIRALAAKLKTLKRGAKEVATVAEVAEEAAVTAERTRIPREPLPEPKKPVKGEKPPEPAKRPPGKGVEEPVIKDGPEPSREKPKSEIPAPIAKTRLTETINALSMVGADGNLLKYGKLAQKYQKYGDEIAAAVANLPEEKYKLAIKLIKQSKDPALTLQINHTIVREVIRDQWFLKESVLGLNLEKYPENLIPVINHVGSHPKYNALVRRRVTIVGEKYMAAFTEFKKTGKMAEEIRRAIRNDVLEELENLNRQLITEDGLLYPTGNYVVLGELKGKIPWK</sequence>
<dbReference type="EMBL" id="WBUI01000049">
    <property type="protein sequence ID" value="KAB2928498.1"/>
    <property type="molecule type" value="Genomic_DNA"/>
</dbReference>
<comment type="caution">
    <text evidence="2">The sequence shown here is derived from an EMBL/GenBank/DDBJ whole genome shotgun (WGS) entry which is preliminary data.</text>
</comment>
<dbReference type="AlphaFoldDB" id="A0A833GY21"/>
<gene>
    <name evidence="2" type="ORF">F9K24_21875</name>
</gene>
<accession>A0A833GY21</accession>
<feature type="compositionally biased region" description="Basic and acidic residues" evidence="1">
    <location>
        <begin position="407"/>
        <end position="458"/>
    </location>
</feature>
<organism evidence="2 3">
    <name type="scientific">Leptonema illini</name>
    <dbReference type="NCBI Taxonomy" id="183"/>
    <lineage>
        <taxon>Bacteria</taxon>
        <taxon>Pseudomonadati</taxon>
        <taxon>Spirochaetota</taxon>
        <taxon>Spirochaetia</taxon>
        <taxon>Leptospirales</taxon>
        <taxon>Leptospiraceae</taxon>
        <taxon>Leptonema</taxon>
    </lineage>
</organism>
<reference evidence="2 3" key="1">
    <citation type="submission" date="2019-10" db="EMBL/GenBank/DDBJ databases">
        <title>Extracellular Electron Transfer in a Candidatus Methanoperedens spp. Enrichment Culture.</title>
        <authorList>
            <person name="Berger S."/>
            <person name="Rangel Shaw D."/>
            <person name="Berben T."/>
            <person name="In 'T Zandt M."/>
            <person name="Frank J."/>
            <person name="Reimann J."/>
            <person name="Jetten M.S.M."/>
            <person name="Welte C.U."/>
        </authorList>
    </citation>
    <scope>NUCLEOTIDE SEQUENCE [LARGE SCALE GENOMIC DNA]</scope>
    <source>
        <strain evidence="2">SB12</strain>
    </source>
</reference>
<proteinExistence type="predicted"/>
<feature type="region of interest" description="Disordered" evidence="1">
    <location>
        <begin position="404"/>
        <end position="462"/>
    </location>
</feature>